<gene>
    <name evidence="4" type="ORF">MNBD_GAMMA19-352</name>
</gene>
<evidence type="ECO:0000259" key="3">
    <source>
        <dbReference type="Pfam" id="PF25583"/>
    </source>
</evidence>
<dbReference type="InterPro" id="IPR051534">
    <property type="entry name" value="CBASS_pafABC_assoc_protein"/>
</dbReference>
<feature type="domain" description="WCX" evidence="3">
    <location>
        <begin position="244"/>
        <end position="314"/>
    </location>
</feature>
<dbReference type="PANTHER" id="PTHR34580:SF3">
    <property type="entry name" value="PROTEIN PAFB"/>
    <property type="match status" value="1"/>
</dbReference>
<evidence type="ECO:0000259" key="1">
    <source>
        <dbReference type="Pfam" id="PF08279"/>
    </source>
</evidence>
<dbReference type="Pfam" id="PF25583">
    <property type="entry name" value="WCX"/>
    <property type="match status" value="1"/>
</dbReference>
<evidence type="ECO:0008006" key="5">
    <source>
        <dbReference type="Google" id="ProtNLM"/>
    </source>
</evidence>
<proteinExistence type="predicted"/>
<evidence type="ECO:0000313" key="4">
    <source>
        <dbReference type="EMBL" id="VAX03688.1"/>
    </source>
</evidence>
<reference evidence="4" key="1">
    <citation type="submission" date="2018-06" db="EMBL/GenBank/DDBJ databases">
        <authorList>
            <person name="Zhirakovskaya E."/>
        </authorList>
    </citation>
    <scope>NUCLEOTIDE SEQUENCE</scope>
</reference>
<dbReference type="Gene3D" id="1.10.10.10">
    <property type="entry name" value="Winged helix-like DNA-binding domain superfamily/Winged helix DNA-binding domain"/>
    <property type="match status" value="1"/>
</dbReference>
<dbReference type="PANTHER" id="PTHR34580">
    <property type="match status" value="1"/>
</dbReference>
<organism evidence="4">
    <name type="scientific">hydrothermal vent metagenome</name>
    <dbReference type="NCBI Taxonomy" id="652676"/>
    <lineage>
        <taxon>unclassified sequences</taxon>
        <taxon>metagenomes</taxon>
        <taxon>ecological metagenomes</taxon>
    </lineage>
</organism>
<feature type="domain" description="WYL" evidence="2">
    <location>
        <begin position="143"/>
        <end position="211"/>
    </location>
</feature>
<dbReference type="PROSITE" id="PS52050">
    <property type="entry name" value="WYL"/>
    <property type="match status" value="1"/>
</dbReference>
<accession>A0A3B1AWN7</accession>
<dbReference type="Pfam" id="PF08279">
    <property type="entry name" value="HTH_11"/>
    <property type="match status" value="1"/>
</dbReference>
<dbReference type="InterPro" id="IPR013196">
    <property type="entry name" value="HTH_11"/>
</dbReference>
<dbReference type="AlphaFoldDB" id="A0A3B1AWN7"/>
<dbReference type="InterPro" id="IPR036388">
    <property type="entry name" value="WH-like_DNA-bd_sf"/>
</dbReference>
<dbReference type="Pfam" id="PF13280">
    <property type="entry name" value="WYL"/>
    <property type="match status" value="1"/>
</dbReference>
<evidence type="ECO:0000259" key="2">
    <source>
        <dbReference type="Pfam" id="PF13280"/>
    </source>
</evidence>
<dbReference type="InterPro" id="IPR026881">
    <property type="entry name" value="WYL_dom"/>
</dbReference>
<dbReference type="InterPro" id="IPR057727">
    <property type="entry name" value="WCX_dom"/>
</dbReference>
<protein>
    <recommendedName>
        <fullName evidence="5">Transcriptional regulator</fullName>
    </recommendedName>
</protein>
<sequence>MDKFERIFQLHQSLNSHRYPLSLNTLQNRMECSESTARRTLMTLRDRFNAPIEYDREKNGYYYDLAQGQTWELPGLWFNPQELYALLVSHNLLDQLQPDVLSDHIQPLKQRIESILQQRHAGSPDLSKRIRIFQQGARPTDIEHFRQIASATLQRRQIKLLYHGRERDQTTERTVSPQRLTYYRSNWYLDAWCHLRKGLRTFALDRLSPVEIQQVAAREISDEALDEHFAHAYGIFAGQPAHCAQLRFTSEAARWVADEHWHPQQQGKVLADGGYELSIPYSDTRELIMDILKYGPDVKVINPAELRKLHIEKLTSAINHYKNGK</sequence>
<feature type="domain" description="Helix-turn-helix type 11" evidence="1">
    <location>
        <begin position="6"/>
        <end position="61"/>
    </location>
</feature>
<name>A0A3B1AWN7_9ZZZZ</name>
<dbReference type="EMBL" id="UOFV01000419">
    <property type="protein sequence ID" value="VAX03688.1"/>
    <property type="molecule type" value="Genomic_DNA"/>
</dbReference>